<reference evidence="1" key="1">
    <citation type="journal article" date="2014" name="Int. J. Syst. Evol. Microbiol.">
        <title>Complete genome sequence of Corynebacterium casei LMG S-19264T (=DSM 44701T), isolated from a smear-ripened cheese.</title>
        <authorList>
            <consortium name="US DOE Joint Genome Institute (JGI-PGF)"/>
            <person name="Walter F."/>
            <person name="Albersmeier A."/>
            <person name="Kalinowski J."/>
            <person name="Ruckert C."/>
        </authorList>
    </citation>
    <scope>NUCLEOTIDE SEQUENCE</scope>
    <source>
        <strain evidence="1">JCM 4125</strain>
    </source>
</reference>
<gene>
    <name evidence="1" type="ORF">GCM10010226_88770</name>
</gene>
<dbReference type="EMBL" id="BMSA01000054">
    <property type="protein sequence ID" value="GGT97581.1"/>
    <property type="molecule type" value="Genomic_DNA"/>
</dbReference>
<name>A0A918HSI4_9ACTN</name>
<comment type="caution">
    <text evidence="1">The sequence shown here is derived from an EMBL/GenBank/DDBJ whole genome shotgun (WGS) entry which is preliminary data.</text>
</comment>
<evidence type="ECO:0000313" key="2">
    <source>
        <dbReference type="Proteomes" id="UP000646776"/>
    </source>
</evidence>
<dbReference type="Proteomes" id="UP000646776">
    <property type="component" value="Unassembled WGS sequence"/>
</dbReference>
<proteinExistence type="predicted"/>
<dbReference type="AlphaFoldDB" id="A0A918HSI4"/>
<protein>
    <submittedName>
        <fullName evidence="1">Uncharacterized protein</fullName>
    </submittedName>
</protein>
<reference evidence="1" key="2">
    <citation type="submission" date="2020-09" db="EMBL/GenBank/DDBJ databases">
        <authorList>
            <person name="Sun Q."/>
            <person name="Ohkuma M."/>
        </authorList>
    </citation>
    <scope>NUCLEOTIDE SEQUENCE</scope>
    <source>
        <strain evidence="1">JCM 4125</strain>
    </source>
</reference>
<sequence length="73" mass="8136">MGGALSMAPPLPNRSYCLTVSSTALNSVTKEVGRRLRTITKQSHRPMRCPATLRAIATIPRLTRVPTRRHRIL</sequence>
<evidence type="ECO:0000313" key="1">
    <source>
        <dbReference type="EMBL" id="GGT97581.1"/>
    </source>
</evidence>
<accession>A0A918HSI4</accession>
<keyword evidence="2" id="KW-1185">Reference proteome</keyword>
<organism evidence="1 2">
    <name type="scientific">Streptomyces phaeofaciens</name>
    <dbReference type="NCBI Taxonomy" id="68254"/>
    <lineage>
        <taxon>Bacteria</taxon>
        <taxon>Bacillati</taxon>
        <taxon>Actinomycetota</taxon>
        <taxon>Actinomycetes</taxon>
        <taxon>Kitasatosporales</taxon>
        <taxon>Streptomycetaceae</taxon>
        <taxon>Streptomyces</taxon>
    </lineage>
</organism>